<evidence type="ECO:0000256" key="8">
    <source>
        <dbReference type="ARBA" id="ARBA00023065"/>
    </source>
</evidence>
<evidence type="ECO:0000256" key="7">
    <source>
        <dbReference type="ARBA" id="ARBA00022989"/>
    </source>
</evidence>
<comment type="subunit">
    <text evidence="13">F-type ATPases have 2 components, F(1) - the catalytic core - and F(0) - the membrane proton channel. F(1) has five subunits: alpha(3), beta(3), gamma(1), delta(1), epsilon(1). F(0) has four main subunits: a(1), b(2) and c(10-14). The alpha and beta chains form an alternating ring which encloses part of the gamma chain. F(1) is attached to F(0) by a central stalk formed by the gamma and epsilon chains, while a peripheral stalk is formed by the delta and b chains.</text>
</comment>
<keyword evidence="5 15" id="KW-0812">Transmembrane</keyword>
<dbReference type="AlphaFoldDB" id="H6RHF6"/>
<dbReference type="GO" id="GO:0045259">
    <property type="term" value="C:proton-transporting ATP synthase complex"/>
    <property type="evidence" value="ECO:0007669"/>
    <property type="project" value="UniProtKB-KW"/>
</dbReference>
<name>H6RHF6_9BACT</name>
<reference evidence="18" key="1">
    <citation type="journal article" date="2012" name="Environ. Microbiol.">
        <title>Genomic content of uncultured Bacteroidetes from contrasting oceanic provinces in the North Atlantic Ocean.</title>
        <authorList>
            <person name="Gomez-Pereira P.R."/>
            <person name="Schuler M."/>
            <person name="Fuchs B.M."/>
            <person name="Bennke C."/>
            <person name="Teeling H."/>
            <person name="Waldmann J."/>
            <person name="Richter M."/>
            <person name="Barbe V."/>
            <person name="Bataille E."/>
            <person name="Glockner F.O."/>
            <person name="Amann R."/>
        </authorList>
    </citation>
    <scope>NUCLEOTIDE SEQUENCE</scope>
</reference>
<proteinExistence type="inferred from homology"/>
<dbReference type="GO" id="GO:0046933">
    <property type="term" value="F:proton-transporting ATP synthase activity, rotational mechanism"/>
    <property type="evidence" value="ECO:0007669"/>
    <property type="project" value="UniProtKB-UniRule"/>
</dbReference>
<dbReference type="GO" id="GO:0046961">
    <property type="term" value="F:proton-transporting ATPase activity, rotational mechanism"/>
    <property type="evidence" value="ECO:0007669"/>
    <property type="project" value="TreeGrafter"/>
</dbReference>
<keyword evidence="17" id="KW-0175">Coiled coil</keyword>
<dbReference type="HAMAP" id="MF_01398">
    <property type="entry name" value="ATP_synth_b_bprime"/>
    <property type="match status" value="1"/>
</dbReference>
<dbReference type="GO" id="GO:0012505">
    <property type="term" value="C:endomembrane system"/>
    <property type="evidence" value="ECO:0007669"/>
    <property type="project" value="UniProtKB-SubCell"/>
</dbReference>
<keyword evidence="7 15" id="KW-1133">Transmembrane helix</keyword>
<evidence type="ECO:0000256" key="15">
    <source>
        <dbReference type="HAMAP-Rule" id="MF_01398"/>
    </source>
</evidence>
<feature type="transmembrane region" description="Helical" evidence="15">
    <location>
        <begin position="6"/>
        <end position="26"/>
    </location>
</feature>
<evidence type="ECO:0000256" key="13">
    <source>
        <dbReference type="ARBA" id="ARBA00026054"/>
    </source>
</evidence>
<evidence type="ECO:0000313" key="18">
    <source>
        <dbReference type="EMBL" id="CCG00467.1"/>
    </source>
</evidence>
<dbReference type="CDD" id="cd06503">
    <property type="entry name" value="ATP-synt_Fo_b"/>
    <property type="match status" value="1"/>
</dbReference>
<keyword evidence="8 15" id="KW-0406">Ion transport</keyword>
<evidence type="ECO:0000256" key="3">
    <source>
        <dbReference type="ARBA" id="ARBA00022475"/>
    </source>
</evidence>
<comment type="subunit">
    <text evidence="15">F-type ATPases have 2 components, F(1) - the catalytic core - and F(0) - the membrane proton channel. F(1) has five subunits: alpha(3), beta(3), gamma(1), delta(1), epsilon(1). F(0) has three main subunits: a(1), b(2) and c(10-14). The alpha and beta chains form an alternating ring which encloses part of the gamma chain. F(1) is attached to F(0) by a central stalk formed by the gamma and epsilon chains, while a peripheral stalk is formed by the delta and b chains.</text>
</comment>
<comment type="subcellular location">
    <subcellularLocation>
        <location evidence="15">Cell membrane</location>
        <topology evidence="15">Single-pass membrane protein</topology>
    </subcellularLocation>
    <subcellularLocation>
        <location evidence="14">Endomembrane system</location>
        <topology evidence="14">Single-pass membrane protein</topology>
    </subcellularLocation>
</comment>
<evidence type="ECO:0000256" key="14">
    <source>
        <dbReference type="ARBA" id="ARBA00037847"/>
    </source>
</evidence>
<dbReference type="PANTHER" id="PTHR33445">
    <property type="entry name" value="ATP SYNTHASE SUBUNIT B', CHLOROPLASTIC"/>
    <property type="match status" value="1"/>
</dbReference>
<evidence type="ECO:0000256" key="2">
    <source>
        <dbReference type="ARBA" id="ARBA00022448"/>
    </source>
</evidence>
<comment type="function">
    <text evidence="12">Component of the F(0) channel, it forms part of the peripheral stalk, linking F(1) to F(0). The b'-subunit is a diverged and duplicated form of b found in plants and photosynthetic bacteria.</text>
</comment>
<dbReference type="SUPFAM" id="SSF81573">
    <property type="entry name" value="F1F0 ATP synthase subunit B, membrane domain"/>
    <property type="match status" value="1"/>
</dbReference>
<dbReference type="NCBIfam" id="TIGR01144">
    <property type="entry name" value="ATP_synt_b"/>
    <property type="match status" value="1"/>
</dbReference>
<dbReference type="InterPro" id="IPR005864">
    <property type="entry name" value="ATP_synth_F0_bsu_bac"/>
</dbReference>
<protein>
    <recommendedName>
        <fullName evidence="15">ATP synthase subunit b</fullName>
    </recommendedName>
    <alternativeName>
        <fullName evidence="15">ATP synthase F(0) sector subunit b</fullName>
    </alternativeName>
    <alternativeName>
        <fullName evidence="15">ATPase subunit I</fullName>
    </alternativeName>
    <alternativeName>
        <fullName evidence="15">F-type ATPase subunit b</fullName>
        <shortName evidence="15">F-ATPase subunit b</shortName>
    </alternativeName>
</protein>
<evidence type="ECO:0000256" key="12">
    <source>
        <dbReference type="ARBA" id="ARBA00025614"/>
    </source>
</evidence>
<evidence type="ECO:0000256" key="5">
    <source>
        <dbReference type="ARBA" id="ARBA00022692"/>
    </source>
</evidence>
<dbReference type="InterPro" id="IPR002146">
    <property type="entry name" value="ATP_synth_b/b'su_bac/chlpt"/>
</dbReference>
<evidence type="ECO:0000256" key="17">
    <source>
        <dbReference type="SAM" id="Coils"/>
    </source>
</evidence>
<dbReference type="PANTHER" id="PTHR33445:SF1">
    <property type="entry name" value="ATP SYNTHASE SUBUNIT B"/>
    <property type="match status" value="1"/>
</dbReference>
<dbReference type="InterPro" id="IPR050059">
    <property type="entry name" value="ATP_synthase_B_chain"/>
</dbReference>
<keyword evidence="2 15" id="KW-0813">Transport</keyword>
<evidence type="ECO:0000256" key="16">
    <source>
        <dbReference type="RuleBase" id="RU003848"/>
    </source>
</evidence>
<evidence type="ECO:0000256" key="9">
    <source>
        <dbReference type="ARBA" id="ARBA00023136"/>
    </source>
</evidence>
<evidence type="ECO:0000256" key="11">
    <source>
        <dbReference type="ARBA" id="ARBA00025198"/>
    </source>
</evidence>
<dbReference type="GO" id="GO:0005886">
    <property type="term" value="C:plasma membrane"/>
    <property type="evidence" value="ECO:0007669"/>
    <property type="project" value="UniProtKB-SubCell"/>
</dbReference>
<feature type="coiled-coil region" evidence="17">
    <location>
        <begin position="38"/>
        <end position="120"/>
    </location>
</feature>
<evidence type="ECO:0000256" key="6">
    <source>
        <dbReference type="ARBA" id="ARBA00022781"/>
    </source>
</evidence>
<accession>H6RHF6</accession>
<organism evidence="18">
    <name type="scientific">uncultured Flavobacteriia bacterium</name>
    <dbReference type="NCBI Taxonomy" id="212695"/>
    <lineage>
        <taxon>Bacteria</taxon>
        <taxon>Pseudomonadati</taxon>
        <taxon>Bacteroidota</taxon>
        <taxon>Flavobacteriia</taxon>
        <taxon>environmental samples</taxon>
    </lineage>
</organism>
<sequence length="165" mass="18147">MDALLTPAFGTVVWATIAFLVVMFLLRKMAWGPILTALKEREESIAAALNEADKARSEMTALQADNDRLLQEARAERDAMLREAREMADKVVAEAKAKAKDEASREAENARQAIATERKAAVAELKAEVAKLSVTIAEKLIRTELSGEDKQQALVQKLIDESPLN</sequence>
<keyword evidence="4 15" id="KW-0138">CF(0)</keyword>
<evidence type="ECO:0000256" key="4">
    <source>
        <dbReference type="ARBA" id="ARBA00022547"/>
    </source>
</evidence>
<dbReference type="InterPro" id="IPR028987">
    <property type="entry name" value="ATP_synth_B-like_membr_sf"/>
</dbReference>
<evidence type="ECO:0000256" key="1">
    <source>
        <dbReference type="ARBA" id="ARBA00005513"/>
    </source>
</evidence>
<keyword evidence="9 15" id="KW-0472">Membrane</keyword>
<keyword evidence="3 15" id="KW-1003">Cell membrane</keyword>
<comment type="function">
    <text evidence="11 15">F(1)F(0) ATP synthase produces ATP from ADP in the presence of a proton or sodium gradient. F-type ATPases consist of two structural domains, F(1) containing the extramembraneous catalytic core and F(0) containing the membrane proton channel, linked together by a central stalk and a peripheral stalk. During catalysis, ATP synthesis in the catalytic domain of F(1) is coupled via a rotary mechanism of the central stalk subunits to proton translocation.</text>
</comment>
<evidence type="ECO:0000256" key="10">
    <source>
        <dbReference type="ARBA" id="ARBA00023310"/>
    </source>
</evidence>
<keyword evidence="6 15" id="KW-0375">Hydrogen ion transport</keyword>
<dbReference type="EMBL" id="FO117608">
    <property type="protein sequence ID" value="CCG00467.1"/>
    <property type="molecule type" value="Genomic_DNA"/>
</dbReference>
<gene>
    <name evidence="15" type="primary">atpF</name>
    <name evidence="18" type="ORF">VIS_S18DCB90031</name>
</gene>
<comment type="similarity">
    <text evidence="1 15 16">Belongs to the ATPase B chain family.</text>
</comment>
<dbReference type="Pfam" id="PF00430">
    <property type="entry name" value="ATP-synt_B"/>
    <property type="match status" value="1"/>
</dbReference>
<keyword evidence="10 15" id="KW-0066">ATP synthesis</keyword>
<reference evidence="18" key="2">
    <citation type="submission" date="2012-02" db="EMBL/GenBank/DDBJ databases">
        <authorList>
            <person name="Genoscope - CEA"/>
        </authorList>
    </citation>
    <scope>NUCLEOTIDE SEQUENCE</scope>
</reference>